<dbReference type="AlphaFoldDB" id="A0A2I0L0G1"/>
<protein>
    <submittedName>
        <fullName evidence="1">Uncharacterized protein</fullName>
    </submittedName>
</protein>
<dbReference type="PANTHER" id="PTHR34268:SF8">
    <property type="entry name" value="FAE DOMAIN-CONTAINING PROTEIN"/>
    <property type="match status" value="1"/>
</dbReference>
<proteinExistence type="predicted"/>
<dbReference type="PANTHER" id="PTHR34268">
    <property type="entry name" value="OS01G0321850 PROTEIN"/>
    <property type="match status" value="1"/>
</dbReference>
<dbReference type="EMBL" id="PGOL01000269">
    <property type="protein sequence ID" value="PKI73606.1"/>
    <property type="molecule type" value="Genomic_DNA"/>
</dbReference>
<dbReference type="Proteomes" id="UP000233551">
    <property type="component" value="Unassembled WGS sequence"/>
</dbReference>
<reference evidence="1 2" key="1">
    <citation type="submission" date="2017-11" db="EMBL/GenBank/DDBJ databases">
        <title>De-novo sequencing of pomegranate (Punica granatum L.) genome.</title>
        <authorList>
            <person name="Akparov Z."/>
            <person name="Amiraslanov A."/>
            <person name="Hajiyeva S."/>
            <person name="Abbasov M."/>
            <person name="Kaur K."/>
            <person name="Hamwieh A."/>
            <person name="Solovyev V."/>
            <person name="Salamov A."/>
            <person name="Braich B."/>
            <person name="Kosarev P."/>
            <person name="Mahmoud A."/>
            <person name="Hajiyev E."/>
            <person name="Babayeva S."/>
            <person name="Izzatullayeva V."/>
            <person name="Mammadov A."/>
            <person name="Mammadov A."/>
            <person name="Sharifova S."/>
            <person name="Ojaghi J."/>
            <person name="Eynullazada K."/>
            <person name="Bayramov B."/>
            <person name="Abdulazimova A."/>
            <person name="Shahmuradov I."/>
        </authorList>
    </citation>
    <scope>NUCLEOTIDE SEQUENCE [LARGE SCALE GENOMIC DNA]</scope>
    <source>
        <strain evidence="2">cv. AG2017</strain>
        <tissue evidence="1">Leaf</tissue>
    </source>
</reference>
<evidence type="ECO:0000313" key="1">
    <source>
        <dbReference type="EMBL" id="PKI73606.1"/>
    </source>
</evidence>
<name>A0A2I0L0G1_PUNGR</name>
<gene>
    <name evidence="1" type="ORF">CRG98_005980</name>
</gene>
<comment type="caution">
    <text evidence="1">The sequence shown here is derived from an EMBL/GenBank/DDBJ whole genome shotgun (WGS) entry which is preliminary data.</text>
</comment>
<organism evidence="1 2">
    <name type="scientific">Punica granatum</name>
    <name type="common">Pomegranate</name>
    <dbReference type="NCBI Taxonomy" id="22663"/>
    <lineage>
        <taxon>Eukaryota</taxon>
        <taxon>Viridiplantae</taxon>
        <taxon>Streptophyta</taxon>
        <taxon>Embryophyta</taxon>
        <taxon>Tracheophyta</taxon>
        <taxon>Spermatophyta</taxon>
        <taxon>Magnoliopsida</taxon>
        <taxon>eudicotyledons</taxon>
        <taxon>Gunneridae</taxon>
        <taxon>Pentapetalae</taxon>
        <taxon>rosids</taxon>
        <taxon>malvids</taxon>
        <taxon>Myrtales</taxon>
        <taxon>Lythraceae</taxon>
        <taxon>Punica</taxon>
    </lineage>
</organism>
<accession>A0A2I0L0G1</accession>
<sequence length="85" mass="8927">MSASAMLEAVEDASTLAKVAVFLVVQALMSRSFSFKPARSVSIRRILAVISDLPLGGEPSPSGSSAGRSGITFPEYLSMEDLASY</sequence>
<evidence type="ECO:0000313" key="2">
    <source>
        <dbReference type="Proteomes" id="UP000233551"/>
    </source>
</evidence>
<keyword evidence="2" id="KW-1185">Reference proteome</keyword>